<gene>
    <name evidence="1" type="ORF">K3G42_006673</name>
</gene>
<organism evidence="1 2">
    <name type="scientific">Sphaerodactylus townsendi</name>
    <dbReference type="NCBI Taxonomy" id="933632"/>
    <lineage>
        <taxon>Eukaryota</taxon>
        <taxon>Metazoa</taxon>
        <taxon>Chordata</taxon>
        <taxon>Craniata</taxon>
        <taxon>Vertebrata</taxon>
        <taxon>Euteleostomi</taxon>
        <taxon>Lepidosauria</taxon>
        <taxon>Squamata</taxon>
        <taxon>Bifurcata</taxon>
        <taxon>Gekkota</taxon>
        <taxon>Sphaerodactylidae</taxon>
        <taxon>Sphaerodactylus</taxon>
    </lineage>
</organism>
<accession>A0ACB8EG71</accession>
<evidence type="ECO:0000313" key="2">
    <source>
        <dbReference type="Proteomes" id="UP000827872"/>
    </source>
</evidence>
<dbReference type="Proteomes" id="UP000827872">
    <property type="component" value="Linkage Group LG03"/>
</dbReference>
<protein>
    <submittedName>
        <fullName evidence="1">Uncharacterized protein</fullName>
    </submittedName>
</protein>
<keyword evidence="2" id="KW-1185">Reference proteome</keyword>
<reference evidence="1" key="1">
    <citation type="submission" date="2021-08" db="EMBL/GenBank/DDBJ databases">
        <title>The first chromosome-level gecko genome reveals the dynamic sex chromosomes of Neotropical dwarf geckos (Sphaerodactylidae: Sphaerodactylus).</title>
        <authorList>
            <person name="Pinto B.J."/>
            <person name="Keating S.E."/>
            <person name="Gamble T."/>
        </authorList>
    </citation>
    <scope>NUCLEOTIDE SEQUENCE</scope>
    <source>
        <strain evidence="1">TG3544</strain>
    </source>
</reference>
<comment type="caution">
    <text evidence="1">The sequence shown here is derived from an EMBL/GenBank/DDBJ whole genome shotgun (WGS) entry which is preliminary data.</text>
</comment>
<sequence>MPLVAWILPGASLSDGDEGTGGGRGGAAYGIFPSCANVGTFCCGKDFQPSLTLLASKWPTGILHQSLAVQNSWWGVGQNCRLGFLDSGAWPSQQLKRGPDRSLWYSLPFRCPTLCMKFAGLLGRHRVWPSSSSSMWSMVLFSL</sequence>
<dbReference type="EMBL" id="CM037616">
    <property type="protein sequence ID" value="KAH7991500.1"/>
    <property type="molecule type" value="Genomic_DNA"/>
</dbReference>
<evidence type="ECO:0000313" key="1">
    <source>
        <dbReference type="EMBL" id="KAH7991500.1"/>
    </source>
</evidence>
<name>A0ACB8EG71_9SAUR</name>
<proteinExistence type="predicted"/>